<protein>
    <submittedName>
        <fullName evidence="1">5959_t:CDS:1</fullName>
    </submittedName>
</protein>
<comment type="caution">
    <text evidence="1">The sequence shown here is derived from an EMBL/GenBank/DDBJ whole genome shotgun (WGS) entry which is preliminary data.</text>
</comment>
<evidence type="ECO:0000313" key="2">
    <source>
        <dbReference type="Proteomes" id="UP000789342"/>
    </source>
</evidence>
<dbReference type="EMBL" id="CAJVPV010054200">
    <property type="protein sequence ID" value="CAG8782910.1"/>
    <property type="molecule type" value="Genomic_DNA"/>
</dbReference>
<keyword evidence="2" id="KW-1185">Reference proteome</keyword>
<dbReference type="AlphaFoldDB" id="A0A9N9NXN0"/>
<feature type="non-terminal residue" evidence="1">
    <location>
        <position position="53"/>
    </location>
</feature>
<evidence type="ECO:0000313" key="1">
    <source>
        <dbReference type="EMBL" id="CAG8782910.1"/>
    </source>
</evidence>
<organism evidence="1 2">
    <name type="scientific">Acaulospora morrowiae</name>
    <dbReference type="NCBI Taxonomy" id="94023"/>
    <lineage>
        <taxon>Eukaryota</taxon>
        <taxon>Fungi</taxon>
        <taxon>Fungi incertae sedis</taxon>
        <taxon>Mucoromycota</taxon>
        <taxon>Glomeromycotina</taxon>
        <taxon>Glomeromycetes</taxon>
        <taxon>Diversisporales</taxon>
        <taxon>Acaulosporaceae</taxon>
        <taxon>Acaulospora</taxon>
    </lineage>
</organism>
<reference evidence="1" key="1">
    <citation type="submission" date="2021-06" db="EMBL/GenBank/DDBJ databases">
        <authorList>
            <person name="Kallberg Y."/>
            <person name="Tangrot J."/>
            <person name="Rosling A."/>
        </authorList>
    </citation>
    <scope>NUCLEOTIDE SEQUENCE</scope>
    <source>
        <strain evidence="1">CL551</strain>
    </source>
</reference>
<proteinExistence type="predicted"/>
<sequence>MSSSEQQFRESLRSFRWASNSNSNNINLSSNNKTPFARISENTSNFFENVGNR</sequence>
<name>A0A9N9NXN0_9GLOM</name>
<dbReference type="Proteomes" id="UP000789342">
    <property type="component" value="Unassembled WGS sequence"/>
</dbReference>
<gene>
    <name evidence="1" type="ORF">AMORRO_LOCUS17478</name>
</gene>
<accession>A0A9N9NXN0</accession>